<comment type="similarity">
    <text evidence="3 11">Belongs to the TPP enzyme family.</text>
</comment>
<evidence type="ECO:0000256" key="7">
    <source>
        <dbReference type="ARBA" id="ARBA00022723"/>
    </source>
</evidence>
<proteinExistence type="inferred from homology"/>
<keyword evidence="9 11" id="KW-0786">Thiamine pyrophosphate</keyword>
<dbReference type="PANTHER" id="PTHR18968:SF13">
    <property type="entry name" value="ACETOLACTATE SYNTHASE CATALYTIC SUBUNIT, MITOCHONDRIAL"/>
    <property type="match status" value="1"/>
</dbReference>
<dbReference type="GO" id="GO:0005948">
    <property type="term" value="C:acetolactate synthase complex"/>
    <property type="evidence" value="ECO:0007669"/>
    <property type="project" value="TreeGrafter"/>
</dbReference>
<keyword evidence="6 11" id="KW-0808">Transferase</keyword>
<comment type="catalytic activity">
    <reaction evidence="11">
        <text>2 pyruvate + H(+) = (2S)-2-acetolactate + CO2</text>
        <dbReference type="Rhea" id="RHEA:25249"/>
        <dbReference type="ChEBI" id="CHEBI:15361"/>
        <dbReference type="ChEBI" id="CHEBI:15378"/>
        <dbReference type="ChEBI" id="CHEBI:16526"/>
        <dbReference type="ChEBI" id="CHEBI:58476"/>
        <dbReference type="EC" id="2.2.1.6"/>
    </reaction>
</comment>
<dbReference type="GO" id="GO:0044272">
    <property type="term" value="P:sulfur compound biosynthetic process"/>
    <property type="evidence" value="ECO:0007669"/>
    <property type="project" value="UniProtKB-ARBA"/>
</dbReference>
<evidence type="ECO:0000256" key="10">
    <source>
        <dbReference type="ARBA" id="ARBA00023304"/>
    </source>
</evidence>
<evidence type="ECO:0000256" key="2">
    <source>
        <dbReference type="ARBA" id="ARBA00005025"/>
    </source>
</evidence>
<dbReference type="AlphaFoldDB" id="A0A939C9E2"/>
<evidence type="ECO:0000259" key="13">
    <source>
        <dbReference type="Pfam" id="PF02775"/>
    </source>
</evidence>
<gene>
    <name evidence="14" type="primary">ilvB</name>
    <name evidence="14" type="ORF">JW744_05940</name>
</gene>
<dbReference type="InterPro" id="IPR029035">
    <property type="entry name" value="DHS-like_NAD/FAD-binding_dom"/>
</dbReference>
<dbReference type="InterPro" id="IPR039368">
    <property type="entry name" value="AHAS_TPP"/>
</dbReference>
<feature type="non-terminal residue" evidence="14">
    <location>
        <position position="1"/>
    </location>
</feature>
<dbReference type="PROSITE" id="PS00187">
    <property type="entry name" value="TPP_ENZYMES"/>
    <property type="match status" value="1"/>
</dbReference>
<evidence type="ECO:0000256" key="1">
    <source>
        <dbReference type="ARBA" id="ARBA00004974"/>
    </source>
</evidence>
<dbReference type="EMBL" id="JAFGDB010000104">
    <property type="protein sequence ID" value="MBN2067982.1"/>
    <property type="molecule type" value="Genomic_DNA"/>
</dbReference>
<dbReference type="CDD" id="cd07035">
    <property type="entry name" value="TPP_PYR_POX_like"/>
    <property type="match status" value="1"/>
</dbReference>
<feature type="domain" description="Thiamine pyrophosphate enzyme central" evidence="12">
    <location>
        <begin position="94"/>
        <end position="229"/>
    </location>
</feature>
<sequence length="468" mass="50695">AGQVPTSLIGNDAFQESDMMGITLPITKHNYQIRDPNKIRATIKNAFKVAIEGRPGPVYIDLPKDVQAAEITREVKEIPMQGFKPVFSGHPRQIKLAAEMILKAEMPVLVAGGGAIISNASPEIQKLAQMLNIPVATTFMGKSSFPETHPLSLGMIGMHGRKSANYAISNADLLIVVGCRFSDRVTGNVETFAEKAKIIHIDIDSAEIGKNVAVELPIVGDAKNVLSQLIAAIGKAPKKGTAWAEKMGKFVKECSCSIDVKTTPIDPRKLIFELQNVLKDQDIVVTGTGQQQMFAAHFIKRANPRTFISSGGAGTMGFGLPASLGAKVARPEVEVFNFDGDGSFAMTQQELATLKVENIKTTSIIMNNAYLGMVRQWAELFFDRRYSSVYLSRVPDFAKIAEAHGLKGMRVEKPGEIAPALREAVKSDEAVVLDVIVKEEANILPMFSAGGNVTDMFGGCIKIKGEFF</sequence>
<dbReference type="CDD" id="cd02015">
    <property type="entry name" value="TPP_AHAS"/>
    <property type="match status" value="1"/>
</dbReference>
<comment type="caution">
    <text evidence="14">The sequence shown here is derived from an EMBL/GenBank/DDBJ whole genome shotgun (WGS) entry which is preliminary data.</text>
</comment>
<evidence type="ECO:0000256" key="6">
    <source>
        <dbReference type="ARBA" id="ARBA00022679"/>
    </source>
</evidence>
<dbReference type="InterPro" id="IPR045229">
    <property type="entry name" value="TPP_enz"/>
</dbReference>
<dbReference type="Pfam" id="PF00205">
    <property type="entry name" value="TPP_enzyme_M"/>
    <property type="match status" value="1"/>
</dbReference>
<comment type="cofactor">
    <cofactor evidence="11">
        <name>Mg(2+)</name>
        <dbReference type="ChEBI" id="CHEBI:18420"/>
    </cofactor>
    <text evidence="11">Binds 1 Mg(2+) ion per subunit.</text>
</comment>
<dbReference type="Gene3D" id="3.40.50.1220">
    <property type="entry name" value="TPP-binding domain"/>
    <property type="match status" value="1"/>
</dbReference>
<reference evidence="14" key="1">
    <citation type="submission" date="2021-01" db="EMBL/GenBank/DDBJ databases">
        <title>Active Sulfur Cycling in an Early Earth Analoge.</title>
        <authorList>
            <person name="Hahn C.R."/>
            <person name="Youssef N.H."/>
            <person name="Elshahed M."/>
        </authorList>
    </citation>
    <scope>NUCLEOTIDE SEQUENCE</scope>
    <source>
        <strain evidence="14">Zod_Metabat.1151</strain>
    </source>
</reference>
<comment type="pathway">
    <text evidence="1 11">Amino-acid biosynthesis; L-isoleucine biosynthesis; L-isoleucine from 2-oxobutanoate: step 1/4.</text>
</comment>
<name>A0A939C9E2_9ARCH</name>
<dbReference type="Pfam" id="PF02775">
    <property type="entry name" value="TPP_enzyme_C"/>
    <property type="match status" value="1"/>
</dbReference>
<evidence type="ECO:0000313" key="14">
    <source>
        <dbReference type="EMBL" id="MBN2067982.1"/>
    </source>
</evidence>
<dbReference type="GO" id="GO:0030976">
    <property type="term" value="F:thiamine pyrophosphate binding"/>
    <property type="evidence" value="ECO:0007669"/>
    <property type="project" value="UniProtKB-UniRule"/>
</dbReference>
<keyword evidence="7 11" id="KW-0479">Metal-binding</keyword>
<dbReference type="Gene3D" id="3.40.50.970">
    <property type="match status" value="2"/>
</dbReference>
<dbReference type="InterPro" id="IPR000399">
    <property type="entry name" value="TPP-bd_CS"/>
</dbReference>
<dbReference type="GO" id="GO:0050660">
    <property type="term" value="F:flavin adenine dinucleotide binding"/>
    <property type="evidence" value="ECO:0007669"/>
    <property type="project" value="InterPro"/>
</dbReference>
<evidence type="ECO:0000256" key="8">
    <source>
        <dbReference type="ARBA" id="ARBA00022842"/>
    </source>
</evidence>
<accession>A0A939C9E2</accession>
<evidence type="ECO:0000256" key="11">
    <source>
        <dbReference type="RuleBase" id="RU003591"/>
    </source>
</evidence>
<dbReference type="InterPro" id="IPR029061">
    <property type="entry name" value="THDP-binding"/>
</dbReference>
<dbReference type="GO" id="GO:0009099">
    <property type="term" value="P:L-valine biosynthetic process"/>
    <property type="evidence" value="ECO:0007669"/>
    <property type="project" value="TreeGrafter"/>
</dbReference>
<protein>
    <recommendedName>
        <fullName evidence="4 11">Acetolactate synthase</fullName>
        <ecNumber evidence="4 11">2.2.1.6</ecNumber>
    </recommendedName>
</protein>
<evidence type="ECO:0000259" key="12">
    <source>
        <dbReference type="Pfam" id="PF00205"/>
    </source>
</evidence>
<dbReference type="GO" id="GO:0000287">
    <property type="term" value="F:magnesium ion binding"/>
    <property type="evidence" value="ECO:0007669"/>
    <property type="project" value="UniProtKB-UniRule"/>
</dbReference>
<dbReference type="InterPro" id="IPR012000">
    <property type="entry name" value="Thiamin_PyroP_enz_cen_dom"/>
</dbReference>
<dbReference type="FunFam" id="3.40.50.1220:FF:000008">
    <property type="entry name" value="Acetolactate synthase"/>
    <property type="match status" value="1"/>
</dbReference>
<feature type="domain" description="Thiamine pyrophosphate enzyme TPP-binding" evidence="13">
    <location>
        <begin position="287"/>
        <end position="435"/>
    </location>
</feature>
<evidence type="ECO:0000256" key="3">
    <source>
        <dbReference type="ARBA" id="ARBA00007812"/>
    </source>
</evidence>
<dbReference type="GO" id="GO:0009097">
    <property type="term" value="P:isoleucine biosynthetic process"/>
    <property type="evidence" value="ECO:0007669"/>
    <property type="project" value="TreeGrafter"/>
</dbReference>
<keyword evidence="5 11" id="KW-0028">Amino-acid biosynthesis</keyword>
<dbReference type="InterPro" id="IPR011766">
    <property type="entry name" value="TPP_enzyme_TPP-bd"/>
</dbReference>
<organism evidence="14 15">
    <name type="scientific">Candidatus Iainarchaeum sp</name>
    <dbReference type="NCBI Taxonomy" id="3101447"/>
    <lineage>
        <taxon>Archaea</taxon>
        <taxon>Candidatus Iainarchaeota</taxon>
        <taxon>Candidatus Iainarchaeia</taxon>
        <taxon>Candidatus Iainarchaeales</taxon>
        <taxon>Candidatus Iainarchaeaceae</taxon>
        <taxon>Candidatus Iainarchaeum</taxon>
    </lineage>
</organism>
<keyword evidence="8 11" id="KW-0460">Magnesium</keyword>
<dbReference type="EC" id="2.2.1.6" evidence="4 11"/>
<dbReference type="SUPFAM" id="SSF52518">
    <property type="entry name" value="Thiamin diphosphate-binding fold (THDP-binding)"/>
    <property type="match status" value="2"/>
</dbReference>
<dbReference type="SUPFAM" id="SSF52467">
    <property type="entry name" value="DHS-like NAD/FAD-binding domain"/>
    <property type="match status" value="1"/>
</dbReference>
<evidence type="ECO:0000256" key="9">
    <source>
        <dbReference type="ARBA" id="ARBA00023052"/>
    </source>
</evidence>
<comment type="pathway">
    <text evidence="2 11">Amino-acid biosynthesis; L-valine biosynthesis; L-valine from pyruvate: step 1/4.</text>
</comment>
<keyword evidence="10 11" id="KW-0100">Branched-chain amino acid biosynthesis</keyword>
<dbReference type="Proteomes" id="UP000809243">
    <property type="component" value="Unassembled WGS sequence"/>
</dbReference>
<dbReference type="NCBIfam" id="TIGR00118">
    <property type="entry name" value="acolac_lg"/>
    <property type="match status" value="1"/>
</dbReference>
<comment type="cofactor">
    <cofactor evidence="11">
        <name>thiamine diphosphate</name>
        <dbReference type="ChEBI" id="CHEBI:58937"/>
    </cofactor>
    <text evidence="11">Binds 1 thiamine pyrophosphate per subunit.</text>
</comment>
<evidence type="ECO:0000256" key="4">
    <source>
        <dbReference type="ARBA" id="ARBA00013145"/>
    </source>
</evidence>
<dbReference type="InterPro" id="IPR012846">
    <property type="entry name" value="Acetolactate_synth_lsu"/>
</dbReference>
<evidence type="ECO:0000256" key="5">
    <source>
        <dbReference type="ARBA" id="ARBA00022605"/>
    </source>
</evidence>
<dbReference type="GO" id="GO:0003984">
    <property type="term" value="F:acetolactate synthase activity"/>
    <property type="evidence" value="ECO:0007669"/>
    <property type="project" value="UniProtKB-EC"/>
</dbReference>
<evidence type="ECO:0000313" key="15">
    <source>
        <dbReference type="Proteomes" id="UP000809243"/>
    </source>
</evidence>
<dbReference type="PANTHER" id="PTHR18968">
    <property type="entry name" value="THIAMINE PYROPHOSPHATE ENZYMES"/>
    <property type="match status" value="1"/>
</dbReference>